<keyword evidence="5" id="KW-1185">Reference proteome</keyword>
<dbReference type="Gene3D" id="3.40.50.300">
    <property type="entry name" value="P-loop containing nucleotide triphosphate hydrolases"/>
    <property type="match status" value="1"/>
</dbReference>
<dbReference type="InterPro" id="IPR027417">
    <property type="entry name" value="P-loop_NTPase"/>
</dbReference>
<evidence type="ECO:0000313" key="4">
    <source>
        <dbReference type="EMBL" id="NMM61383.1"/>
    </source>
</evidence>
<dbReference type="SUPFAM" id="SSF52540">
    <property type="entry name" value="P-loop containing nucleoside triphosphate hydrolases"/>
    <property type="match status" value="1"/>
</dbReference>
<dbReference type="PANTHER" id="PTHR20953">
    <property type="entry name" value="KINASE-RELATED"/>
    <property type="match status" value="1"/>
</dbReference>
<dbReference type="EMBL" id="JABBNI010000004">
    <property type="protein sequence ID" value="NMM61383.1"/>
    <property type="molecule type" value="Genomic_DNA"/>
</dbReference>
<feature type="domain" description="Stage III sporulation protein AA AAA+ ATPase" evidence="3">
    <location>
        <begin position="7"/>
        <end position="302"/>
    </location>
</feature>
<protein>
    <submittedName>
        <fullName evidence="4">Stage III sporulation protein AA</fullName>
    </submittedName>
</protein>
<dbReference type="RefSeq" id="WP_169295994.1">
    <property type="nucleotide sequence ID" value="NZ_JABBNI010000004.1"/>
</dbReference>
<keyword evidence="2" id="KW-0067">ATP-binding</keyword>
<evidence type="ECO:0000256" key="2">
    <source>
        <dbReference type="ARBA" id="ARBA00022840"/>
    </source>
</evidence>
<proteinExistence type="predicted"/>
<reference evidence="4 5" key="1">
    <citation type="submission" date="2020-06" db="EMBL/GenBank/DDBJ databases">
        <title>Complete Genome Sequence of Clostridium muelleri sp. nov. P21T, an Acid-Alcohol Producing Acetogen Isolated from Old Hay.</title>
        <authorList>
            <person name="Duncan K.E."/>
            <person name="Tanner R.S."/>
        </authorList>
    </citation>
    <scope>NUCLEOTIDE SEQUENCE [LARGE SCALE GENOMIC DNA]</scope>
    <source>
        <strain evidence="4 5">P21</strain>
    </source>
</reference>
<name>A0A7Y0HN94_9CLOT</name>
<dbReference type="Pfam" id="PF19568">
    <property type="entry name" value="Spore_III_AA"/>
    <property type="match status" value="1"/>
</dbReference>
<gene>
    <name evidence="4" type="primary">spoIIIAA</name>
    <name evidence="4" type="ORF">HBE96_01445</name>
</gene>
<comment type="caution">
    <text evidence="4">The sequence shown here is derived from an EMBL/GenBank/DDBJ whole genome shotgun (WGS) entry which is preliminary data.</text>
</comment>
<dbReference type="InterPro" id="IPR045735">
    <property type="entry name" value="Spore_III_AA_AAA+_ATPase"/>
</dbReference>
<evidence type="ECO:0000313" key="5">
    <source>
        <dbReference type="Proteomes" id="UP000537131"/>
    </source>
</evidence>
<dbReference type="PANTHER" id="PTHR20953:SF3">
    <property type="entry name" value="P-LOOP CONTAINING NUCLEOSIDE TRIPHOSPHATE HYDROLASES SUPERFAMILY PROTEIN"/>
    <property type="match status" value="1"/>
</dbReference>
<dbReference type="GO" id="GO:0005524">
    <property type="term" value="F:ATP binding"/>
    <property type="evidence" value="ECO:0007669"/>
    <property type="project" value="UniProtKB-KW"/>
</dbReference>
<dbReference type="Proteomes" id="UP000537131">
    <property type="component" value="Unassembled WGS sequence"/>
</dbReference>
<evidence type="ECO:0000259" key="3">
    <source>
        <dbReference type="Pfam" id="PF19568"/>
    </source>
</evidence>
<accession>A0A7Y0HN94</accession>
<dbReference type="InterPro" id="IPR014217">
    <property type="entry name" value="Spore_III_AA"/>
</dbReference>
<organism evidence="4 5">
    <name type="scientific">Clostridium muellerianum</name>
    <dbReference type="NCBI Taxonomy" id="2716538"/>
    <lineage>
        <taxon>Bacteria</taxon>
        <taxon>Bacillati</taxon>
        <taxon>Bacillota</taxon>
        <taxon>Clostridia</taxon>
        <taxon>Eubacteriales</taxon>
        <taxon>Clostridiaceae</taxon>
        <taxon>Clostridium</taxon>
    </lineage>
</organism>
<keyword evidence="1" id="KW-0547">Nucleotide-binding</keyword>
<evidence type="ECO:0000256" key="1">
    <source>
        <dbReference type="ARBA" id="ARBA00022741"/>
    </source>
</evidence>
<dbReference type="AlphaFoldDB" id="A0A7Y0HN94"/>
<dbReference type="NCBIfam" id="TIGR02858">
    <property type="entry name" value="spore_III_AA"/>
    <property type="match status" value="1"/>
</dbReference>
<sequence length="308" mass="34993">MRKIDTKEILNILPEDIKKFLEDVFLRKDLQEIRIRADKPLIAEIGKEEMIYKYVPSREDLRAIVQRISNYSIYAFEEEIKKGYITIRGGHRIGICGRCIIEKDEVKTIKNIASLNIRICREVIGCSDSLMDFVVKNNSVINTIIISPPKCGKTTLIRDMIRNISDGMQKKSFIGKKVCVIDERSEIAACYNGVPQLRIGIRTDILDSCPKSEGIMMSIRSMSPDVIVCDEIGTYKDMDSILFALNSGVNLITTIHGFGVEDLYNRPVFKEIVENKVFERAIVLSSNNGAGTVEYVYDFKSKSIIWES</sequence>